<evidence type="ECO:0000256" key="1">
    <source>
        <dbReference type="SAM" id="Coils"/>
    </source>
</evidence>
<protein>
    <submittedName>
        <fullName evidence="3">Uncharacterized protein</fullName>
    </submittedName>
</protein>
<dbReference type="AlphaFoldDB" id="A0A367JLT9"/>
<keyword evidence="1" id="KW-0175">Coiled coil</keyword>
<feature type="coiled-coil region" evidence="1">
    <location>
        <begin position="108"/>
        <end position="138"/>
    </location>
</feature>
<keyword evidence="4" id="KW-1185">Reference proteome</keyword>
<accession>A0A367JLT9</accession>
<evidence type="ECO:0000256" key="2">
    <source>
        <dbReference type="SAM" id="MobiDB-lite"/>
    </source>
</evidence>
<dbReference type="OrthoDB" id="2286748at2759"/>
<organism evidence="3 4">
    <name type="scientific">Rhizopus stolonifer</name>
    <name type="common">Rhizopus nigricans</name>
    <dbReference type="NCBI Taxonomy" id="4846"/>
    <lineage>
        <taxon>Eukaryota</taxon>
        <taxon>Fungi</taxon>
        <taxon>Fungi incertae sedis</taxon>
        <taxon>Mucoromycota</taxon>
        <taxon>Mucoromycotina</taxon>
        <taxon>Mucoromycetes</taxon>
        <taxon>Mucorales</taxon>
        <taxon>Mucorineae</taxon>
        <taxon>Rhizopodaceae</taxon>
        <taxon>Rhizopus</taxon>
    </lineage>
</organism>
<evidence type="ECO:0000313" key="4">
    <source>
        <dbReference type="Proteomes" id="UP000253551"/>
    </source>
</evidence>
<evidence type="ECO:0000313" key="3">
    <source>
        <dbReference type="EMBL" id="RCH90886.1"/>
    </source>
</evidence>
<dbReference type="EMBL" id="PJQM01003083">
    <property type="protein sequence ID" value="RCH90886.1"/>
    <property type="molecule type" value="Genomic_DNA"/>
</dbReference>
<gene>
    <name evidence="3" type="ORF">CU098_006041</name>
</gene>
<proteinExistence type="predicted"/>
<comment type="caution">
    <text evidence="3">The sequence shown here is derived from an EMBL/GenBank/DDBJ whole genome shotgun (WGS) entry which is preliminary data.</text>
</comment>
<feature type="region of interest" description="Disordered" evidence="2">
    <location>
        <begin position="1"/>
        <end position="40"/>
    </location>
</feature>
<sequence length="232" mass="26942">MNTTQKTIKWASQNTRKTRGRIEKSKPQKSTRKTVLTRAANEQIEECSRKEQIKKLEKELEFTHDSMATVIVNLESIHHAYKSSESELEERRSATRLCEKEKELLTAYGEVKLQANHLERTIAKLEKQISSLKDQEETSVSPYLSSPCSSIDTSLSNTTPMVNYAQPDPLIDTAYDISYIQQQQLNYQACPINNEFYGLDQSYACNPLFDYNDYYSCDQLFYDYNNLSYQMF</sequence>
<dbReference type="Proteomes" id="UP000253551">
    <property type="component" value="Unassembled WGS sequence"/>
</dbReference>
<feature type="compositionally biased region" description="Polar residues" evidence="2">
    <location>
        <begin position="1"/>
        <end position="15"/>
    </location>
</feature>
<reference evidence="3 4" key="1">
    <citation type="journal article" date="2018" name="G3 (Bethesda)">
        <title>Phylogenetic and Phylogenomic Definition of Rhizopus Species.</title>
        <authorList>
            <person name="Gryganskyi A.P."/>
            <person name="Golan J."/>
            <person name="Dolatabadi S."/>
            <person name="Mondo S."/>
            <person name="Robb S."/>
            <person name="Idnurm A."/>
            <person name="Muszewska A."/>
            <person name="Steczkiewicz K."/>
            <person name="Masonjones S."/>
            <person name="Liao H.L."/>
            <person name="Gajdeczka M.T."/>
            <person name="Anike F."/>
            <person name="Vuek A."/>
            <person name="Anishchenko I.M."/>
            <person name="Voigt K."/>
            <person name="de Hoog G.S."/>
            <person name="Smith M.E."/>
            <person name="Heitman J."/>
            <person name="Vilgalys R."/>
            <person name="Stajich J.E."/>
        </authorList>
    </citation>
    <scope>NUCLEOTIDE SEQUENCE [LARGE SCALE GENOMIC DNA]</scope>
    <source>
        <strain evidence="3 4">LSU 92-RS-03</strain>
    </source>
</reference>
<name>A0A367JLT9_RHIST</name>